<feature type="transmembrane region" description="Helical" evidence="7">
    <location>
        <begin position="40"/>
        <end position="64"/>
    </location>
</feature>
<evidence type="ECO:0000256" key="6">
    <source>
        <dbReference type="ARBA" id="ARBA00023136"/>
    </source>
</evidence>
<evidence type="ECO:0000256" key="1">
    <source>
        <dbReference type="ARBA" id="ARBA00004236"/>
    </source>
</evidence>
<feature type="transmembrane region" description="Helical" evidence="7">
    <location>
        <begin position="424"/>
        <end position="445"/>
    </location>
</feature>
<feature type="transmembrane region" description="Helical" evidence="7">
    <location>
        <begin position="391"/>
        <end position="412"/>
    </location>
</feature>
<evidence type="ECO:0000256" key="3">
    <source>
        <dbReference type="ARBA" id="ARBA00022475"/>
    </source>
</evidence>
<dbReference type="GO" id="GO:0030213">
    <property type="term" value="P:hyaluronan biosynthetic process"/>
    <property type="evidence" value="ECO:0007669"/>
    <property type="project" value="TreeGrafter"/>
</dbReference>
<sequence length="455" mass="52013">MPAKKSKKTLGDYISIMYVVIIVILVLFLAKLLFVDRGNIFIYVYGLLVTLVLLITFVVAFRFYSDPYIEAKKYLKKKNKIPSLFVSSLVAVHNEEDVIVQCVDSFLGQTYKNQEIIIIDDASTDNTRKVLVDKYSKNKNVKIIKLDKNVGKKRALAEGMLVAKGEVFAFSDSDSVLAPDAIERIVTIFQANPDVGGVSGHCRALNGKKNLITKIQDSWYEGQFSVRKAFESVFSAVSCVSGPLAVFRRSAIYNYIPAWQHDSFFGQEFRFATDRTLTGFVLGSNELDKRLKKKYAGSPFLKKTYPPQSWRIIYCKSARALTNVPETFRAVIKQQVRWKKSFIRNMFFTGEFYWKKHPIVATNYYLHILFVWAGPFIAIRHLVYMPLVGDIYSAIIYLAGIFIIGFSFSLACKAEDKGSHIYMYRPLMSLFSTLVLSWLIFYSAATIKKMIWSRE</sequence>
<dbReference type="InterPro" id="IPR029044">
    <property type="entry name" value="Nucleotide-diphossugar_trans"/>
</dbReference>
<dbReference type="SUPFAM" id="SSF53448">
    <property type="entry name" value="Nucleotide-diphospho-sugar transferases"/>
    <property type="match status" value="1"/>
</dbReference>
<dbReference type="PANTHER" id="PTHR22913:SF12">
    <property type="entry name" value="MANNURONAN SYNTHASE"/>
    <property type="match status" value="1"/>
</dbReference>
<feature type="transmembrane region" description="Helical" evidence="7">
    <location>
        <begin position="12"/>
        <end position="34"/>
    </location>
</feature>
<evidence type="ECO:0000256" key="7">
    <source>
        <dbReference type="SAM" id="Phobius"/>
    </source>
</evidence>
<feature type="transmembrane region" description="Helical" evidence="7">
    <location>
        <begin position="364"/>
        <end position="385"/>
    </location>
</feature>
<keyword evidence="4" id="KW-0328">Glycosyltransferase</keyword>
<keyword evidence="7" id="KW-1133">Transmembrane helix</keyword>
<dbReference type="GO" id="GO:0085029">
    <property type="term" value="P:extracellular matrix assembly"/>
    <property type="evidence" value="ECO:0007669"/>
    <property type="project" value="TreeGrafter"/>
</dbReference>
<accession>A0A1F6LJ66</accession>
<dbReference type="EMBL" id="MFPS01000007">
    <property type="protein sequence ID" value="OGH59379.1"/>
    <property type="molecule type" value="Genomic_DNA"/>
</dbReference>
<dbReference type="InterPro" id="IPR001173">
    <property type="entry name" value="Glyco_trans_2-like"/>
</dbReference>
<evidence type="ECO:0000313" key="9">
    <source>
        <dbReference type="EMBL" id="OGH59379.1"/>
    </source>
</evidence>
<dbReference type="Pfam" id="PF00535">
    <property type="entry name" value="Glycos_transf_2"/>
    <property type="match status" value="1"/>
</dbReference>
<dbReference type="CDD" id="cd06423">
    <property type="entry name" value="CESA_like"/>
    <property type="match status" value="1"/>
</dbReference>
<evidence type="ECO:0000256" key="5">
    <source>
        <dbReference type="ARBA" id="ARBA00022679"/>
    </source>
</evidence>
<keyword evidence="7" id="KW-0812">Transmembrane</keyword>
<dbReference type="Proteomes" id="UP000177067">
    <property type="component" value="Unassembled WGS sequence"/>
</dbReference>
<name>A0A1F6LJ66_9BACT</name>
<proteinExistence type="inferred from homology"/>
<evidence type="ECO:0000256" key="4">
    <source>
        <dbReference type="ARBA" id="ARBA00022676"/>
    </source>
</evidence>
<organism evidence="9 10">
    <name type="scientific">Candidatus Magasanikbacteria bacterium RIFCSPHIGHO2_01_FULL_33_34</name>
    <dbReference type="NCBI Taxonomy" id="1798671"/>
    <lineage>
        <taxon>Bacteria</taxon>
        <taxon>Candidatus Magasanikiibacteriota</taxon>
    </lineage>
</organism>
<gene>
    <name evidence="9" type="ORF">A2725_00945</name>
</gene>
<keyword evidence="6 7" id="KW-0472">Membrane</keyword>
<keyword evidence="3" id="KW-1003">Cell membrane</keyword>
<comment type="similarity">
    <text evidence="2">Belongs to the NodC/HAS family.</text>
</comment>
<evidence type="ECO:0000256" key="2">
    <source>
        <dbReference type="ARBA" id="ARBA00006782"/>
    </source>
</evidence>
<dbReference type="GO" id="GO:0050501">
    <property type="term" value="F:hyaluronan synthase activity"/>
    <property type="evidence" value="ECO:0007669"/>
    <property type="project" value="TreeGrafter"/>
</dbReference>
<evidence type="ECO:0000259" key="8">
    <source>
        <dbReference type="Pfam" id="PF00535"/>
    </source>
</evidence>
<dbReference type="Gene3D" id="3.90.550.10">
    <property type="entry name" value="Spore Coat Polysaccharide Biosynthesis Protein SpsA, Chain A"/>
    <property type="match status" value="1"/>
</dbReference>
<dbReference type="PANTHER" id="PTHR22913">
    <property type="entry name" value="HYALURONAN SYNTHASE"/>
    <property type="match status" value="1"/>
</dbReference>
<evidence type="ECO:0000313" key="10">
    <source>
        <dbReference type="Proteomes" id="UP000177067"/>
    </source>
</evidence>
<protein>
    <recommendedName>
        <fullName evidence="8">Glycosyltransferase 2-like domain-containing protein</fullName>
    </recommendedName>
</protein>
<feature type="domain" description="Glycosyltransferase 2-like" evidence="8">
    <location>
        <begin position="89"/>
        <end position="253"/>
    </location>
</feature>
<dbReference type="GO" id="GO:0005886">
    <property type="term" value="C:plasma membrane"/>
    <property type="evidence" value="ECO:0007669"/>
    <property type="project" value="UniProtKB-SubCell"/>
</dbReference>
<dbReference type="AlphaFoldDB" id="A0A1F6LJ66"/>
<reference evidence="9 10" key="1">
    <citation type="journal article" date="2016" name="Nat. Commun.">
        <title>Thousands of microbial genomes shed light on interconnected biogeochemical processes in an aquifer system.</title>
        <authorList>
            <person name="Anantharaman K."/>
            <person name="Brown C.T."/>
            <person name="Hug L.A."/>
            <person name="Sharon I."/>
            <person name="Castelle C.J."/>
            <person name="Probst A.J."/>
            <person name="Thomas B.C."/>
            <person name="Singh A."/>
            <person name="Wilkins M.J."/>
            <person name="Karaoz U."/>
            <person name="Brodie E.L."/>
            <person name="Williams K.H."/>
            <person name="Hubbard S.S."/>
            <person name="Banfield J.F."/>
        </authorList>
    </citation>
    <scope>NUCLEOTIDE SEQUENCE [LARGE SCALE GENOMIC DNA]</scope>
</reference>
<comment type="caution">
    <text evidence="9">The sequence shown here is derived from an EMBL/GenBank/DDBJ whole genome shotgun (WGS) entry which is preliminary data.</text>
</comment>
<comment type="subcellular location">
    <subcellularLocation>
        <location evidence="1">Cell membrane</location>
    </subcellularLocation>
</comment>
<keyword evidence="5" id="KW-0808">Transferase</keyword>